<dbReference type="VEuPathDB" id="FungiDB:PYU1_G011817"/>
<sequence length="333" mass="37551">MNNITAPWMRFFCLQSHSEINLFSRNDTKFNNLLHQRKRKTLMEQEPMVDTGDVTTTTGIESSALVLYKPDHGDGQDAMSLQSVFEAVHRQVQVLLADHEQLHDQQRQAQQCMLQLQEQADQHAQLQLLPEAQLQQVLMDAQTQLQGDARAFVQAQTQAHAEETHRKLAESLQDTLVEVCARAHVQAEAAVEQHLKEFTAVTHEKPEAGFKDVLSDACDEMSAATHQRVEDYVNQAQESLKKRLDQAIITTNARAQALFVTTSELSNAQNVEKMLHTLTEQIKENLADTRSLALEKAESIARMCVVKRAVESERMQEELIRSSVSEVVSSSLV</sequence>
<dbReference type="HOGENOM" id="CLU_835444_0_0_1"/>
<keyword evidence="2" id="KW-1185">Reference proteome</keyword>
<accession>K3X3P4</accession>
<protein>
    <submittedName>
        <fullName evidence="1">Uncharacterized protein</fullName>
    </submittedName>
</protein>
<reference evidence="2" key="1">
    <citation type="journal article" date="2010" name="Genome Biol.">
        <title>Genome sequence of the necrotrophic plant pathogen Pythium ultimum reveals original pathogenicity mechanisms and effector repertoire.</title>
        <authorList>
            <person name="Levesque C.A."/>
            <person name="Brouwer H."/>
            <person name="Cano L."/>
            <person name="Hamilton J.P."/>
            <person name="Holt C."/>
            <person name="Huitema E."/>
            <person name="Raffaele S."/>
            <person name="Robideau G.P."/>
            <person name="Thines M."/>
            <person name="Win J."/>
            <person name="Zerillo M.M."/>
            <person name="Beakes G.W."/>
            <person name="Boore J.L."/>
            <person name="Busam D."/>
            <person name="Dumas B."/>
            <person name="Ferriera S."/>
            <person name="Fuerstenberg S.I."/>
            <person name="Gachon C.M."/>
            <person name="Gaulin E."/>
            <person name="Govers F."/>
            <person name="Grenville-Briggs L."/>
            <person name="Horner N."/>
            <person name="Hostetler J."/>
            <person name="Jiang R.H."/>
            <person name="Johnson J."/>
            <person name="Krajaejun T."/>
            <person name="Lin H."/>
            <person name="Meijer H.J."/>
            <person name="Moore B."/>
            <person name="Morris P."/>
            <person name="Phuntmart V."/>
            <person name="Puiu D."/>
            <person name="Shetty J."/>
            <person name="Stajich J.E."/>
            <person name="Tripathy S."/>
            <person name="Wawra S."/>
            <person name="van West P."/>
            <person name="Whitty B.R."/>
            <person name="Coutinho P.M."/>
            <person name="Henrissat B."/>
            <person name="Martin F."/>
            <person name="Thomas P.D."/>
            <person name="Tyler B.M."/>
            <person name="De Vries R.P."/>
            <person name="Kamoun S."/>
            <person name="Yandell M."/>
            <person name="Tisserat N."/>
            <person name="Buell C.R."/>
        </authorList>
    </citation>
    <scope>NUCLEOTIDE SEQUENCE</scope>
    <source>
        <strain evidence="2">DAOM:BR144</strain>
    </source>
</reference>
<dbReference type="EMBL" id="GL376637">
    <property type="status" value="NOT_ANNOTATED_CDS"/>
    <property type="molecule type" value="Genomic_DNA"/>
</dbReference>
<dbReference type="InParanoid" id="K3X3P4"/>
<dbReference type="EnsemblProtists" id="PYU1_T011843">
    <property type="protein sequence ID" value="PYU1_T011843"/>
    <property type="gene ID" value="PYU1_G011817"/>
</dbReference>
<reference evidence="2" key="2">
    <citation type="submission" date="2010-04" db="EMBL/GenBank/DDBJ databases">
        <authorList>
            <person name="Buell R."/>
            <person name="Hamilton J."/>
            <person name="Hostetler J."/>
        </authorList>
    </citation>
    <scope>NUCLEOTIDE SEQUENCE [LARGE SCALE GENOMIC DNA]</scope>
    <source>
        <strain evidence="2">DAOM:BR144</strain>
    </source>
</reference>
<evidence type="ECO:0000313" key="1">
    <source>
        <dbReference type="EnsemblProtists" id="PYU1_T011843"/>
    </source>
</evidence>
<proteinExistence type="predicted"/>
<evidence type="ECO:0000313" key="2">
    <source>
        <dbReference type="Proteomes" id="UP000019132"/>
    </source>
</evidence>
<organism evidence="1 2">
    <name type="scientific">Globisporangium ultimum (strain ATCC 200006 / CBS 805.95 / DAOM BR144)</name>
    <name type="common">Pythium ultimum</name>
    <dbReference type="NCBI Taxonomy" id="431595"/>
    <lineage>
        <taxon>Eukaryota</taxon>
        <taxon>Sar</taxon>
        <taxon>Stramenopiles</taxon>
        <taxon>Oomycota</taxon>
        <taxon>Peronosporomycetes</taxon>
        <taxon>Pythiales</taxon>
        <taxon>Pythiaceae</taxon>
        <taxon>Globisporangium</taxon>
    </lineage>
</organism>
<name>K3X3P4_GLOUD</name>
<reference evidence="1" key="3">
    <citation type="submission" date="2015-02" db="UniProtKB">
        <authorList>
            <consortium name="EnsemblProtists"/>
        </authorList>
    </citation>
    <scope>IDENTIFICATION</scope>
    <source>
        <strain evidence="1">DAOM BR144</strain>
    </source>
</reference>
<dbReference type="AlphaFoldDB" id="K3X3P4"/>
<dbReference type="Proteomes" id="UP000019132">
    <property type="component" value="Unassembled WGS sequence"/>
</dbReference>